<name>A0A8T2QYL9_CERRI</name>
<dbReference type="OrthoDB" id="443682at2759"/>
<dbReference type="Pfam" id="PF01753">
    <property type="entry name" value="zf-MYND"/>
    <property type="match status" value="1"/>
</dbReference>
<dbReference type="Gene3D" id="6.10.140.2220">
    <property type="match status" value="1"/>
</dbReference>
<organism evidence="7 8">
    <name type="scientific">Ceratopteris richardii</name>
    <name type="common">Triangle waterfern</name>
    <dbReference type="NCBI Taxonomy" id="49495"/>
    <lineage>
        <taxon>Eukaryota</taxon>
        <taxon>Viridiplantae</taxon>
        <taxon>Streptophyta</taxon>
        <taxon>Embryophyta</taxon>
        <taxon>Tracheophyta</taxon>
        <taxon>Polypodiopsida</taxon>
        <taxon>Polypodiidae</taxon>
        <taxon>Polypodiales</taxon>
        <taxon>Pteridineae</taxon>
        <taxon>Pteridaceae</taxon>
        <taxon>Parkerioideae</taxon>
        <taxon>Ceratopteris</taxon>
    </lineage>
</organism>
<sequence length="402" mass="45347">MGVDAVGQEGAADELDNLHELSDLSLRASPHSLHDDEDDEEEGDEPTTLLGFLQKPEHPWSLSRHLFPSKAGGTPAWLDPINLPQGEETLCGICQKPLQFLLQVYAAIDGREDAFHRTLFVFMCPDMNCLQKDKENQHKALNERPCRSVKVFRCQLCRINNYYSKDPPKKNGSDSLISKGAPLCSWCGTWKGQKICGGCKKAKYCSRQHQVEHWKFSHGAACKGEAGKSRDGLHGEDLEVDVNRPACRRLWPEFEIVDEEEASDDDASSGNMALIDVGGEDDVSRQFQEVEPSLEQKHWASFQARISRMPDQVIRYCRSSEARPLWPRLDEKPPPSGIPPCSHCNSPRIFEFQILPQLLYYFKVSNDRDALDWGTIAIYSCEASCSPLQGYVEEFAWVQSSQ</sequence>
<dbReference type="PANTHER" id="PTHR12298">
    <property type="entry name" value="PCDC2 PROGRAMMED CELL DEATH PROTEIN 2 -RELATED"/>
    <property type="match status" value="1"/>
</dbReference>
<keyword evidence="3" id="KW-0862">Zinc</keyword>
<keyword evidence="2 4" id="KW-0863">Zinc-finger</keyword>
<dbReference type="PANTHER" id="PTHR12298:SF4">
    <property type="entry name" value="PROGRAMMED CELL DEATH PROTEIN 2"/>
    <property type="match status" value="1"/>
</dbReference>
<dbReference type="AlphaFoldDB" id="A0A8T2QYL9"/>
<dbReference type="PROSITE" id="PS50865">
    <property type="entry name" value="ZF_MYND_2"/>
    <property type="match status" value="1"/>
</dbReference>
<dbReference type="Proteomes" id="UP000825935">
    <property type="component" value="Chromosome 31"/>
</dbReference>
<protein>
    <recommendedName>
        <fullName evidence="6">MYND-type domain-containing protein</fullName>
    </recommendedName>
</protein>
<dbReference type="OMA" id="HQVIRYS"/>
<keyword evidence="1" id="KW-0479">Metal-binding</keyword>
<evidence type="ECO:0000259" key="6">
    <source>
        <dbReference type="PROSITE" id="PS50865"/>
    </source>
</evidence>
<evidence type="ECO:0000256" key="3">
    <source>
        <dbReference type="ARBA" id="ARBA00022833"/>
    </source>
</evidence>
<dbReference type="InterPro" id="IPR007320">
    <property type="entry name" value="PDCD2_C"/>
</dbReference>
<dbReference type="EMBL" id="CM035436">
    <property type="protein sequence ID" value="KAH7288423.1"/>
    <property type="molecule type" value="Genomic_DNA"/>
</dbReference>
<evidence type="ECO:0000313" key="8">
    <source>
        <dbReference type="Proteomes" id="UP000825935"/>
    </source>
</evidence>
<dbReference type="PROSITE" id="PS01360">
    <property type="entry name" value="ZF_MYND_1"/>
    <property type="match status" value="1"/>
</dbReference>
<evidence type="ECO:0000256" key="5">
    <source>
        <dbReference type="SAM" id="MobiDB-lite"/>
    </source>
</evidence>
<gene>
    <name evidence="7" type="ORF">KP509_31G026300</name>
</gene>
<proteinExistence type="predicted"/>
<comment type="caution">
    <text evidence="7">The sequence shown here is derived from an EMBL/GenBank/DDBJ whole genome shotgun (WGS) entry which is preliminary data.</text>
</comment>
<dbReference type="GO" id="GO:0005737">
    <property type="term" value="C:cytoplasm"/>
    <property type="evidence" value="ECO:0007669"/>
    <property type="project" value="InterPro"/>
</dbReference>
<feature type="domain" description="MYND-type" evidence="6">
    <location>
        <begin position="184"/>
        <end position="222"/>
    </location>
</feature>
<evidence type="ECO:0000256" key="2">
    <source>
        <dbReference type="ARBA" id="ARBA00022771"/>
    </source>
</evidence>
<reference evidence="7" key="1">
    <citation type="submission" date="2021-08" db="EMBL/GenBank/DDBJ databases">
        <title>WGS assembly of Ceratopteris richardii.</title>
        <authorList>
            <person name="Marchant D.B."/>
            <person name="Chen G."/>
            <person name="Jenkins J."/>
            <person name="Shu S."/>
            <person name="Leebens-Mack J."/>
            <person name="Grimwood J."/>
            <person name="Schmutz J."/>
            <person name="Soltis P."/>
            <person name="Soltis D."/>
            <person name="Chen Z.-H."/>
        </authorList>
    </citation>
    <scope>NUCLEOTIDE SEQUENCE</scope>
    <source>
        <strain evidence="7">Whitten #5841</strain>
        <tissue evidence="7">Leaf</tissue>
    </source>
</reference>
<feature type="compositionally biased region" description="Acidic residues" evidence="5">
    <location>
        <begin position="35"/>
        <end position="45"/>
    </location>
</feature>
<dbReference type="GO" id="GO:0008270">
    <property type="term" value="F:zinc ion binding"/>
    <property type="evidence" value="ECO:0007669"/>
    <property type="project" value="UniProtKB-KW"/>
</dbReference>
<feature type="region of interest" description="Disordered" evidence="5">
    <location>
        <begin position="1"/>
        <end position="46"/>
    </location>
</feature>
<dbReference type="Pfam" id="PF04194">
    <property type="entry name" value="PDCD2_C"/>
    <property type="match status" value="1"/>
</dbReference>
<dbReference type="InterPro" id="IPR002893">
    <property type="entry name" value="Znf_MYND"/>
</dbReference>
<evidence type="ECO:0000313" key="7">
    <source>
        <dbReference type="EMBL" id="KAH7288423.1"/>
    </source>
</evidence>
<evidence type="ECO:0000256" key="4">
    <source>
        <dbReference type="PROSITE-ProRule" id="PRU00134"/>
    </source>
</evidence>
<keyword evidence="8" id="KW-1185">Reference proteome</keyword>
<dbReference type="SUPFAM" id="SSF144232">
    <property type="entry name" value="HIT/MYND zinc finger-like"/>
    <property type="match status" value="1"/>
</dbReference>
<accession>A0A8T2QYL9</accession>
<evidence type="ECO:0000256" key="1">
    <source>
        <dbReference type="ARBA" id="ARBA00022723"/>
    </source>
</evidence>